<accession>A0A4Q0QRA5</accession>
<evidence type="ECO:0000313" key="3">
    <source>
        <dbReference type="Proteomes" id="UP000290174"/>
    </source>
</evidence>
<feature type="region of interest" description="Disordered" evidence="1">
    <location>
        <begin position="1"/>
        <end position="71"/>
    </location>
</feature>
<gene>
    <name evidence="2" type="ORF">EAS61_10480</name>
</gene>
<protein>
    <submittedName>
        <fullName evidence="2">Uncharacterized protein</fullName>
    </submittedName>
</protein>
<dbReference type="Proteomes" id="UP000290174">
    <property type="component" value="Unassembled WGS sequence"/>
</dbReference>
<evidence type="ECO:0000313" key="2">
    <source>
        <dbReference type="EMBL" id="RXH00088.1"/>
    </source>
</evidence>
<name>A0A4Q0QRA5_9BRAD</name>
<comment type="caution">
    <text evidence="2">The sequence shown here is derived from an EMBL/GenBank/DDBJ whole genome shotgun (WGS) entry which is preliminary data.</text>
</comment>
<dbReference type="EMBL" id="RKMK01000007">
    <property type="protein sequence ID" value="RXH00088.1"/>
    <property type="molecule type" value="Genomic_DNA"/>
</dbReference>
<feature type="compositionally biased region" description="Basic residues" evidence="1">
    <location>
        <begin position="33"/>
        <end position="53"/>
    </location>
</feature>
<proteinExistence type="predicted"/>
<organism evidence="2 3">
    <name type="scientific">Bradyrhizobium zhanjiangense</name>
    <dbReference type="NCBI Taxonomy" id="1325107"/>
    <lineage>
        <taxon>Bacteria</taxon>
        <taxon>Pseudomonadati</taxon>
        <taxon>Pseudomonadota</taxon>
        <taxon>Alphaproteobacteria</taxon>
        <taxon>Hyphomicrobiales</taxon>
        <taxon>Nitrobacteraceae</taxon>
        <taxon>Bradyrhizobium</taxon>
    </lineage>
</organism>
<sequence>MPRLDRGIQYTAASPHHTGVSGILGRPVPAPPRLRRGHKGARPPKLQRRRQAGRRQEESATALNAPPRPSAWSRLASVRAWRSTAARCPSRRRASRH</sequence>
<dbReference type="AlphaFoldDB" id="A0A4Q0QRA5"/>
<reference evidence="2 3" key="1">
    <citation type="submission" date="2018-11" db="EMBL/GenBank/DDBJ databases">
        <title>Bradyrhizobium sp. nov., isolated from effective nodules of peanut in China.</title>
        <authorList>
            <person name="Li Y."/>
        </authorList>
    </citation>
    <scope>NUCLEOTIDE SEQUENCE [LARGE SCALE GENOMIC DNA]</scope>
    <source>
        <strain evidence="2 3">CCBAU 51770</strain>
    </source>
</reference>
<evidence type="ECO:0000256" key="1">
    <source>
        <dbReference type="SAM" id="MobiDB-lite"/>
    </source>
</evidence>